<dbReference type="InterPro" id="IPR011990">
    <property type="entry name" value="TPR-like_helical_dom_sf"/>
</dbReference>
<evidence type="ECO:0000313" key="3">
    <source>
        <dbReference type="EMBL" id="GAM01946.1"/>
    </source>
</evidence>
<organism evidence="3 4">
    <name type="scientific">Sphingomonas parapaucimobilis NBRC 15100</name>
    <dbReference type="NCBI Taxonomy" id="1219049"/>
    <lineage>
        <taxon>Bacteria</taxon>
        <taxon>Pseudomonadati</taxon>
        <taxon>Pseudomonadota</taxon>
        <taxon>Alphaproteobacteria</taxon>
        <taxon>Sphingomonadales</taxon>
        <taxon>Sphingomonadaceae</taxon>
        <taxon>Sphingomonas</taxon>
    </lineage>
</organism>
<dbReference type="Proteomes" id="UP000032305">
    <property type="component" value="Unassembled WGS sequence"/>
</dbReference>
<dbReference type="AlphaFoldDB" id="A0A0A1WAB4"/>
<protein>
    <recommendedName>
        <fullName evidence="2">Glycosyltransferase 2-like domain-containing protein</fullName>
    </recommendedName>
</protein>
<evidence type="ECO:0000256" key="1">
    <source>
        <dbReference type="ARBA" id="ARBA00038494"/>
    </source>
</evidence>
<dbReference type="EMBL" id="BBPI01000070">
    <property type="protein sequence ID" value="GAM01946.1"/>
    <property type="molecule type" value="Genomic_DNA"/>
</dbReference>
<dbReference type="Gene3D" id="3.90.550.10">
    <property type="entry name" value="Spore Coat Polysaccharide Biosynthesis Protein SpsA, Chain A"/>
    <property type="match status" value="1"/>
</dbReference>
<dbReference type="eggNOG" id="COG0463">
    <property type="taxonomic scope" value="Bacteria"/>
</dbReference>
<dbReference type="InterPro" id="IPR029044">
    <property type="entry name" value="Nucleotide-diphossugar_trans"/>
</dbReference>
<evidence type="ECO:0000313" key="4">
    <source>
        <dbReference type="Proteomes" id="UP000032305"/>
    </source>
</evidence>
<dbReference type="InterPro" id="IPR001173">
    <property type="entry name" value="Glyco_trans_2-like"/>
</dbReference>
<comment type="caution">
    <text evidence="3">The sequence shown here is derived from an EMBL/GenBank/DDBJ whole genome shotgun (WGS) entry which is preliminary data.</text>
</comment>
<accession>A0A0A1WAB4</accession>
<comment type="similarity">
    <text evidence="1">Belongs to the glycosyltransferase 2 family. WaaE/KdtX subfamily.</text>
</comment>
<evidence type="ECO:0000259" key="2">
    <source>
        <dbReference type="Pfam" id="PF00535"/>
    </source>
</evidence>
<dbReference type="CDD" id="cd02511">
    <property type="entry name" value="Beta4Glucosyltransferase"/>
    <property type="match status" value="1"/>
</dbReference>
<gene>
    <name evidence="3" type="ORF">SP5_070_00290</name>
</gene>
<dbReference type="Gene3D" id="1.25.40.10">
    <property type="entry name" value="Tetratricopeptide repeat domain"/>
    <property type="match status" value="1"/>
</dbReference>
<keyword evidence="4" id="KW-1185">Reference proteome</keyword>
<sequence length="336" mass="37076">MLPPAPRIAATLIVRNEERCLARCLESVAPFVDRMVVLDTGSTDRTVAIAQAAGAEVHHLPWPDDFAEARNHVLACADADWNLMLDADEWISAGGEQLRRWCAGPPRLGSVCIENETDGSAQPTRSWIPRLLPRGTCYEGRIHEQVVSSLPITPTPIHVGHDGYLAAQKAGKIDRNYQLLQRELAEQPDNPYLMFQFGMEAQARRDLPTACDYLKRALATAPREAGWRHPLVTSAMTLMAYMGRRDEALALADAEFPHWQHSPDYFCVLGDILFDQALAEPAQAIGHWLPLAQAAWERCLAIGERPDLDGSVAGRGSYLAQQSLDIVRSQLATLAA</sequence>
<feature type="domain" description="Glycosyltransferase 2-like" evidence="2">
    <location>
        <begin position="13"/>
        <end position="93"/>
    </location>
</feature>
<proteinExistence type="inferred from homology"/>
<reference evidence="3 4" key="1">
    <citation type="submission" date="2014-11" db="EMBL/GenBank/DDBJ databases">
        <title>Whole genome shotgun sequence of Sphingomonas parapaucimobilis NBRC 15100.</title>
        <authorList>
            <person name="Katano-Makiyama Y."/>
            <person name="Hosoyama A."/>
            <person name="Hashimoto M."/>
            <person name="Hosoyama Y."/>
            <person name="Noguchi M."/>
            <person name="Numata M."/>
            <person name="Tsuchikane K."/>
            <person name="Hirakata S."/>
            <person name="Uohara A."/>
            <person name="Shimodaira J."/>
            <person name="Ohji S."/>
            <person name="Ichikawa N."/>
            <person name="Kimura A."/>
            <person name="Yamazoe A."/>
            <person name="Fujita N."/>
        </authorList>
    </citation>
    <scope>NUCLEOTIDE SEQUENCE [LARGE SCALE GENOMIC DNA]</scope>
    <source>
        <strain evidence="3 4">NBRC 15100</strain>
    </source>
</reference>
<dbReference type="PANTHER" id="PTHR43630">
    <property type="entry name" value="POLY-BETA-1,6-N-ACETYL-D-GLUCOSAMINE SYNTHASE"/>
    <property type="match status" value="1"/>
</dbReference>
<dbReference type="SUPFAM" id="SSF53448">
    <property type="entry name" value="Nucleotide-diphospho-sugar transferases"/>
    <property type="match status" value="1"/>
</dbReference>
<name>A0A0A1WAB4_9SPHN</name>
<dbReference type="PANTHER" id="PTHR43630:SF2">
    <property type="entry name" value="GLYCOSYLTRANSFERASE"/>
    <property type="match status" value="1"/>
</dbReference>
<dbReference type="RefSeq" id="WP_174435543.1">
    <property type="nucleotide sequence ID" value="NZ_BBPI01000070.1"/>
</dbReference>
<dbReference type="SUPFAM" id="SSF48452">
    <property type="entry name" value="TPR-like"/>
    <property type="match status" value="1"/>
</dbReference>
<dbReference type="Pfam" id="PF00535">
    <property type="entry name" value="Glycos_transf_2"/>
    <property type="match status" value="1"/>
</dbReference>